<feature type="modified residue" description="4-aspartylphosphate" evidence="2">
    <location>
        <position position="24"/>
    </location>
</feature>
<dbReference type="Proteomes" id="UP000282574">
    <property type="component" value="Unassembled WGS sequence"/>
</dbReference>
<dbReference type="PANTHER" id="PTHR44591:SF3">
    <property type="entry name" value="RESPONSE REGULATORY DOMAIN-CONTAINING PROTEIN"/>
    <property type="match status" value="1"/>
</dbReference>
<evidence type="ECO:0000256" key="1">
    <source>
        <dbReference type="ARBA" id="ARBA00022553"/>
    </source>
</evidence>
<sequence length="89" mass="10388">MAAYHGRGAIEMAQQYQPDLILLDIMMPEMDGMEVLKRLRNNPKTRETPIIAVTGMDRNREYFLSAGFDDWLGKPIELEKLEEVIRRHI</sequence>
<feature type="domain" description="Response regulatory" evidence="3">
    <location>
        <begin position="1"/>
        <end position="89"/>
    </location>
</feature>
<dbReference type="InterPro" id="IPR050595">
    <property type="entry name" value="Bact_response_regulator"/>
</dbReference>
<evidence type="ECO:0000259" key="3">
    <source>
        <dbReference type="PROSITE" id="PS50110"/>
    </source>
</evidence>
<evidence type="ECO:0000313" key="5">
    <source>
        <dbReference type="Proteomes" id="UP000282574"/>
    </source>
</evidence>
<organism evidence="4 5">
    <name type="scientific">Chroococcidiopsis cubana SAG 39.79</name>
    <dbReference type="NCBI Taxonomy" id="388085"/>
    <lineage>
        <taxon>Bacteria</taxon>
        <taxon>Bacillati</taxon>
        <taxon>Cyanobacteriota</taxon>
        <taxon>Cyanophyceae</taxon>
        <taxon>Chroococcidiopsidales</taxon>
        <taxon>Chroococcidiopsidaceae</taxon>
        <taxon>Chroococcidiopsis</taxon>
    </lineage>
</organism>
<accession>A0AB37UNX8</accession>
<dbReference type="Pfam" id="PF00072">
    <property type="entry name" value="Response_reg"/>
    <property type="match status" value="1"/>
</dbReference>
<dbReference type="PANTHER" id="PTHR44591">
    <property type="entry name" value="STRESS RESPONSE REGULATOR PROTEIN 1"/>
    <property type="match status" value="1"/>
</dbReference>
<dbReference type="GO" id="GO:0000160">
    <property type="term" value="P:phosphorelay signal transduction system"/>
    <property type="evidence" value="ECO:0007669"/>
    <property type="project" value="InterPro"/>
</dbReference>
<keyword evidence="5" id="KW-1185">Reference proteome</keyword>
<comment type="caution">
    <text evidence="4">The sequence shown here is derived from an EMBL/GenBank/DDBJ whole genome shotgun (WGS) entry which is preliminary data.</text>
</comment>
<dbReference type="Gene3D" id="3.40.50.2300">
    <property type="match status" value="1"/>
</dbReference>
<dbReference type="AlphaFoldDB" id="A0AB37UNX8"/>
<gene>
    <name evidence="4" type="ORF">DSM107010_16910</name>
</gene>
<proteinExistence type="predicted"/>
<keyword evidence="1 2" id="KW-0597">Phosphoprotein</keyword>
<dbReference type="InterPro" id="IPR001789">
    <property type="entry name" value="Sig_transdc_resp-reg_receiver"/>
</dbReference>
<evidence type="ECO:0000256" key="2">
    <source>
        <dbReference type="PROSITE-ProRule" id="PRU00169"/>
    </source>
</evidence>
<evidence type="ECO:0000313" key="4">
    <source>
        <dbReference type="EMBL" id="RUT13135.1"/>
    </source>
</evidence>
<name>A0AB37UNX8_9CYAN</name>
<protein>
    <recommendedName>
        <fullName evidence="3">Response regulatory domain-containing protein</fullName>
    </recommendedName>
</protein>
<dbReference type="EMBL" id="RSCK01000009">
    <property type="protein sequence ID" value="RUT13135.1"/>
    <property type="molecule type" value="Genomic_DNA"/>
</dbReference>
<dbReference type="InterPro" id="IPR011006">
    <property type="entry name" value="CheY-like_superfamily"/>
</dbReference>
<reference evidence="4 5" key="1">
    <citation type="journal article" date="2019" name="Genome Biol. Evol.">
        <title>Day and night: Metabolic profiles and evolutionary relationships of six axenic non-marine cyanobacteria.</title>
        <authorList>
            <person name="Will S.E."/>
            <person name="Henke P."/>
            <person name="Boedeker C."/>
            <person name="Huang S."/>
            <person name="Brinkmann H."/>
            <person name="Rohde M."/>
            <person name="Jarek M."/>
            <person name="Friedl T."/>
            <person name="Seufert S."/>
            <person name="Schumacher M."/>
            <person name="Overmann J."/>
            <person name="Neumann-Schaal M."/>
            <person name="Petersen J."/>
        </authorList>
    </citation>
    <scope>NUCLEOTIDE SEQUENCE [LARGE SCALE GENOMIC DNA]</scope>
    <source>
        <strain evidence="4 5">SAG 39.79</strain>
    </source>
</reference>
<dbReference type="SMART" id="SM00448">
    <property type="entry name" value="REC"/>
    <property type="match status" value="1"/>
</dbReference>
<dbReference type="PROSITE" id="PS50110">
    <property type="entry name" value="RESPONSE_REGULATORY"/>
    <property type="match status" value="1"/>
</dbReference>
<dbReference type="SUPFAM" id="SSF52172">
    <property type="entry name" value="CheY-like"/>
    <property type="match status" value="1"/>
</dbReference>